<evidence type="ECO:0000313" key="2">
    <source>
        <dbReference type="EMBL" id="QJH97230.1"/>
    </source>
</evidence>
<dbReference type="EMBL" id="MT144141">
    <property type="protein sequence ID" value="QJA49538.1"/>
    <property type="molecule type" value="Genomic_DNA"/>
</dbReference>
<evidence type="ECO:0000313" key="1">
    <source>
        <dbReference type="EMBL" id="QJA49538.1"/>
    </source>
</evidence>
<dbReference type="EMBL" id="MT144678">
    <property type="protein sequence ID" value="QJH97230.1"/>
    <property type="molecule type" value="Genomic_DNA"/>
</dbReference>
<organism evidence="1">
    <name type="scientific">viral metagenome</name>
    <dbReference type="NCBI Taxonomy" id="1070528"/>
    <lineage>
        <taxon>unclassified sequences</taxon>
        <taxon>metagenomes</taxon>
        <taxon>organismal metagenomes</taxon>
    </lineage>
</organism>
<protein>
    <submittedName>
        <fullName evidence="1">Uncharacterized protein</fullName>
    </submittedName>
</protein>
<name>A0A6H1ZPV1_9ZZZZ</name>
<accession>A0A6H1ZPV1</accession>
<proteinExistence type="predicted"/>
<dbReference type="AlphaFoldDB" id="A0A6H1ZPV1"/>
<sequence>MMVKIQLNNWLKADYVKEGNNTATIVDEGKWLLKEETGYEKDVQMINLLFSNGDLKQISLNFTSLKNLVYAYGDETKHWEGKKVILFITDVYVKGEKKQSIIITPDTFKNPNANSQLKQ</sequence>
<reference evidence="1" key="1">
    <citation type="submission" date="2020-03" db="EMBL/GenBank/DDBJ databases">
        <title>The deep terrestrial virosphere.</title>
        <authorList>
            <person name="Holmfeldt K."/>
            <person name="Nilsson E."/>
            <person name="Simone D."/>
            <person name="Lopez-Fernandez M."/>
            <person name="Wu X."/>
            <person name="de Brujin I."/>
            <person name="Lundin D."/>
            <person name="Andersson A."/>
            <person name="Bertilsson S."/>
            <person name="Dopson M."/>
        </authorList>
    </citation>
    <scope>NUCLEOTIDE SEQUENCE</scope>
    <source>
        <strain evidence="1">TM448A01396</strain>
        <strain evidence="2">TM448B00951</strain>
    </source>
</reference>
<gene>
    <name evidence="1" type="ORF">TM448A01396_0018</name>
    <name evidence="2" type="ORF">TM448B00951_0019</name>
</gene>